<sequence length="655" mass="76534">MDPSTSMKGVKKDQINYCIQQEESEKVDTANVKHSNVNIMEETPEQALKYAGVSDEERKKLKNMEKLVAEIGFKEEYFVKLINFLIVDFVQYLNDNGVPDGNVMNAIVRDIEPILISHKKMLLELAEIGTTWDSRHPNLAKILCDNVDNFKLSVTFLLLKEKHIKNFNVETAKNPLFARAVKEYESKILNDSENYSETLFGNMTFQPAKQAVCNSGFNFAQHLNLIHQNLLRYKLFVETYAKLLDPSSFEEIALTKMVHQKLINIYDDINYQLNAPERVSFCNEIYQPLKQLNFDIFKSQRKLIANVTVLKQSRKICEERQLILFSDILLLCHMDYKKISEINLEEMAIKIEDEIEREKWFRLYSTKKSTAIKCASKFERDTFVEQILQAQTELRLIQKKNADDFSALWIADDDVTMCMMVNCGRRFNKFNIFQRRHHCRKCGFIICKNCSGFALLPNGNNDVTRVCSACYYEIFASFKNENAQQFNNVKDISDEKVIFTNGAEKPIKELFQPPPSGPRSRGDVHSDDDKYLVTGTVYTKSGTKYARLTNDFILYFFAARYDPQPVENFNVHGFFYTATEEPKNNRVHFDLTQHTGPKKDLIQFEIDQKVSFLIRVMLYFNFLKKFKQFAILKKSIFQKKEEKEERKHKKFKKVK</sequence>
<dbReference type="WBParaSite" id="ES5_v2.g11714.t1">
    <property type="protein sequence ID" value="ES5_v2.g11714.t1"/>
    <property type="gene ID" value="ES5_v2.g11714"/>
</dbReference>
<dbReference type="Proteomes" id="UP000887579">
    <property type="component" value="Unplaced"/>
</dbReference>
<evidence type="ECO:0000313" key="1">
    <source>
        <dbReference type="Proteomes" id="UP000887579"/>
    </source>
</evidence>
<reference evidence="2" key="1">
    <citation type="submission" date="2022-11" db="UniProtKB">
        <authorList>
            <consortium name="WormBaseParasite"/>
        </authorList>
    </citation>
    <scope>IDENTIFICATION</scope>
</reference>
<protein>
    <submittedName>
        <fullName evidence="2">Uncharacterized protein</fullName>
    </submittedName>
</protein>
<evidence type="ECO:0000313" key="2">
    <source>
        <dbReference type="WBParaSite" id="ES5_v2.g11714.t1"/>
    </source>
</evidence>
<name>A0AC34F494_9BILA</name>
<organism evidence="1 2">
    <name type="scientific">Panagrolaimus sp. ES5</name>
    <dbReference type="NCBI Taxonomy" id="591445"/>
    <lineage>
        <taxon>Eukaryota</taxon>
        <taxon>Metazoa</taxon>
        <taxon>Ecdysozoa</taxon>
        <taxon>Nematoda</taxon>
        <taxon>Chromadorea</taxon>
        <taxon>Rhabditida</taxon>
        <taxon>Tylenchina</taxon>
        <taxon>Panagrolaimomorpha</taxon>
        <taxon>Panagrolaimoidea</taxon>
        <taxon>Panagrolaimidae</taxon>
        <taxon>Panagrolaimus</taxon>
    </lineage>
</organism>
<accession>A0AC34F494</accession>
<proteinExistence type="predicted"/>